<proteinExistence type="predicted"/>
<dbReference type="InterPro" id="IPR052560">
    <property type="entry name" value="RdDP_mobile_element"/>
</dbReference>
<dbReference type="SUPFAM" id="SSF56219">
    <property type="entry name" value="DNase I-like"/>
    <property type="match status" value="1"/>
</dbReference>
<reference evidence="2" key="1">
    <citation type="submission" date="2011-08" db="EMBL/GenBank/DDBJ databases">
        <title>The draft genome of Latimeria chalumnae.</title>
        <authorList>
            <person name="Di Palma F."/>
            <person name="Alfoldi J."/>
            <person name="Johnson J."/>
            <person name="Berlin A."/>
            <person name="Gnerre S."/>
            <person name="Jaffe D."/>
            <person name="MacCallum I."/>
            <person name="Young S."/>
            <person name="Walker B.J."/>
            <person name="Lander E."/>
            <person name="Lindblad-Toh K."/>
        </authorList>
    </citation>
    <scope>NUCLEOTIDE SEQUENCE [LARGE SCALE GENOMIC DNA]</scope>
    <source>
        <strain evidence="2">Wild caught</strain>
    </source>
</reference>
<dbReference type="InParanoid" id="H3AF94"/>
<dbReference type="Gene3D" id="3.60.10.10">
    <property type="entry name" value="Endonuclease/exonuclease/phosphatase"/>
    <property type="match status" value="1"/>
</dbReference>
<sequence length="362" mass="41762">MDKASHYKLDGFDLLNYVPHGRHGRATYVRANITDATSLESTNFCDVIQVSGYQIVNVYKPPSMSWNEQVLPILPHPAVYVGDFNSHHADWGYVEANIGTLDRQPLPVTCLVLDNFPHSQHRPSFIHIGLQLPIWNFRKANWEKYSDTLEQSIIVIPSCNIPINEVYGRFRMAIFKAAGAAIPCGYRPVYTQCRMRGFKKYELSGDPDLADHVIESFNEARRARWEEAMENLDFTRSSWKSWNLIRRLGAGQQPPAQSRSMVTPNQLASHMLKVAKFPVEKEIRQQVRGKWRKYRRNNNTQHSPEPFTVSELDEILRWVKPGTAAGYDNILPELLKHLGNQARKWLAQFFTRVAREGKLLRF</sequence>
<reference evidence="1" key="3">
    <citation type="submission" date="2025-09" db="UniProtKB">
        <authorList>
            <consortium name="Ensembl"/>
        </authorList>
    </citation>
    <scope>IDENTIFICATION</scope>
</reference>
<dbReference type="GeneTree" id="ENSGT00940000163483"/>
<dbReference type="Ensembl" id="ENSLACT00000008381.1">
    <property type="protein sequence ID" value="ENSLACP00000008315.1"/>
    <property type="gene ID" value="ENSLACG00000007359.1"/>
</dbReference>
<dbReference type="PANTHER" id="PTHR36688">
    <property type="entry name" value="ENDO/EXONUCLEASE/PHOSPHATASE DOMAIN-CONTAINING PROTEIN"/>
    <property type="match status" value="1"/>
</dbReference>
<reference evidence="1" key="2">
    <citation type="submission" date="2025-08" db="UniProtKB">
        <authorList>
            <consortium name="Ensembl"/>
        </authorList>
    </citation>
    <scope>IDENTIFICATION</scope>
</reference>
<evidence type="ECO:0000313" key="1">
    <source>
        <dbReference type="Ensembl" id="ENSLACP00000008315.1"/>
    </source>
</evidence>
<dbReference type="InterPro" id="IPR036691">
    <property type="entry name" value="Endo/exonu/phosph_ase_sf"/>
</dbReference>
<name>H3AF94_LATCH</name>
<dbReference type="EMBL" id="AFYH01220780">
    <property type="status" value="NOT_ANNOTATED_CDS"/>
    <property type="molecule type" value="Genomic_DNA"/>
</dbReference>
<accession>H3AF94</accession>
<dbReference type="eggNOG" id="ENOG502SJ4E">
    <property type="taxonomic scope" value="Eukaryota"/>
</dbReference>
<dbReference type="Proteomes" id="UP000008672">
    <property type="component" value="Unassembled WGS sequence"/>
</dbReference>
<dbReference type="PANTHER" id="PTHR36688:SF2">
    <property type="entry name" value="ENDONUCLEASE_EXONUCLEASE_PHOSPHATASE DOMAIN-CONTAINING PROTEIN"/>
    <property type="match status" value="1"/>
</dbReference>
<evidence type="ECO:0000313" key="2">
    <source>
        <dbReference type="Proteomes" id="UP000008672"/>
    </source>
</evidence>
<keyword evidence="2" id="KW-1185">Reference proteome</keyword>
<dbReference type="AlphaFoldDB" id="H3AF94"/>
<protein>
    <recommendedName>
        <fullName evidence="3">Endonuclease/exonuclease/phosphatase domain-containing protein</fullName>
    </recommendedName>
</protein>
<organism evidence="1 2">
    <name type="scientific">Latimeria chalumnae</name>
    <name type="common">Coelacanth</name>
    <dbReference type="NCBI Taxonomy" id="7897"/>
    <lineage>
        <taxon>Eukaryota</taxon>
        <taxon>Metazoa</taxon>
        <taxon>Chordata</taxon>
        <taxon>Craniata</taxon>
        <taxon>Vertebrata</taxon>
        <taxon>Euteleostomi</taxon>
        <taxon>Coelacanthiformes</taxon>
        <taxon>Coelacanthidae</taxon>
        <taxon>Latimeria</taxon>
    </lineage>
</organism>
<dbReference type="EMBL" id="AFYH01220781">
    <property type="status" value="NOT_ANNOTATED_CDS"/>
    <property type="molecule type" value="Genomic_DNA"/>
</dbReference>
<dbReference type="HOGENOM" id="CLU_031817_0_1_1"/>
<evidence type="ECO:0008006" key="3">
    <source>
        <dbReference type="Google" id="ProtNLM"/>
    </source>
</evidence>